<gene>
    <name evidence="1" type="ORF">J2X78_003163</name>
</gene>
<comment type="caution">
    <text evidence="1">The sequence shown here is derived from an EMBL/GenBank/DDBJ whole genome shotgun (WGS) entry which is preliminary data.</text>
</comment>
<proteinExistence type="predicted"/>
<name>A0ACC6KZQ1_9SPHI</name>
<accession>A0ACC6KZQ1</accession>
<evidence type="ECO:0000313" key="2">
    <source>
        <dbReference type="Proteomes" id="UP001246858"/>
    </source>
</evidence>
<dbReference type="EMBL" id="JAVDTF010000003">
    <property type="protein sequence ID" value="MDR6784589.1"/>
    <property type="molecule type" value="Genomic_DNA"/>
</dbReference>
<sequence>MKKSLLGLALMVTLASGAVYATINNPVKKQPANVYTYYLDNECDKPVYCSPEFEGPICSEEFEGRVVYDSEGCLGGHEVTTILGRKPLN</sequence>
<protein>
    <submittedName>
        <fullName evidence="1">Uncharacterized protein</fullName>
    </submittedName>
</protein>
<dbReference type="Proteomes" id="UP001246858">
    <property type="component" value="Unassembled WGS sequence"/>
</dbReference>
<evidence type="ECO:0000313" key="1">
    <source>
        <dbReference type="EMBL" id="MDR6784589.1"/>
    </source>
</evidence>
<reference evidence="1" key="1">
    <citation type="submission" date="2023-07" db="EMBL/GenBank/DDBJ databases">
        <title>Sorghum-associated microbial communities from plants grown in Nebraska, USA.</title>
        <authorList>
            <person name="Schachtman D."/>
        </authorList>
    </citation>
    <scope>NUCLEOTIDE SEQUENCE</scope>
    <source>
        <strain evidence="1">2697</strain>
    </source>
</reference>
<keyword evidence="2" id="KW-1185">Reference proteome</keyword>
<organism evidence="1 2">
    <name type="scientific">Pedobacter africanus</name>
    <dbReference type="NCBI Taxonomy" id="151894"/>
    <lineage>
        <taxon>Bacteria</taxon>
        <taxon>Pseudomonadati</taxon>
        <taxon>Bacteroidota</taxon>
        <taxon>Sphingobacteriia</taxon>
        <taxon>Sphingobacteriales</taxon>
        <taxon>Sphingobacteriaceae</taxon>
        <taxon>Pedobacter</taxon>
    </lineage>
</organism>